<protein>
    <submittedName>
        <fullName evidence="4">Nitroreductase</fullName>
    </submittedName>
</protein>
<dbReference type="PANTHER" id="PTHR43673:SF10">
    <property type="entry name" value="NADH DEHYDROGENASE_NAD(P)H NITROREDUCTASE XCC3605-RELATED"/>
    <property type="match status" value="1"/>
</dbReference>
<dbReference type="InterPro" id="IPR000415">
    <property type="entry name" value="Nitroreductase-like"/>
</dbReference>
<sequence length="205" mass="22751">MTTADRLTMTLGEAMFTQRAIRRLKPDPIPDEVMRDIMESAIRAPNGGNTQQWHFIVVKNAETRKQLGELYHEAWWAKRKDQGIMGPEDIPPGKNSTRSAMRLANEFGDSPVMVLICALNKGGSGGIIPSAQNLLLAARAYGIGGTIATLHAVVDERVKKLLNIPETAEIVYCMPLGYPRGEFGSVNRKPLEEVCGMDRWDNPYK</sequence>
<keyword evidence="2" id="KW-0560">Oxidoreductase</keyword>
<dbReference type="EMBL" id="FAXA01000189">
    <property type="protein sequence ID" value="CUV02105.1"/>
    <property type="molecule type" value="Genomic_DNA"/>
</dbReference>
<gene>
    <name evidence="4" type="ORF">MGWOODY_Clf589</name>
</gene>
<dbReference type="PANTHER" id="PTHR43673">
    <property type="entry name" value="NAD(P)H NITROREDUCTASE YDGI-RELATED"/>
    <property type="match status" value="1"/>
</dbReference>
<dbReference type="GO" id="GO:0016491">
    <property type="term" value="F:oxidoreductase activity"/>
    <property type="evidence" value="ECO:0007669"/>
    <property type="project" value="UniProtKB-KW"/>
</dbReference>
<evidence type="ECO:0000259" key="3">
    <source>
        <dbReference type="Pfam" id="PF00881"/>
    </source>
</evidence>
<evidence type="ECO:0000313" key="4">
    <source>
        <dbReference type="EMBL" id="CUV02105.1"/>
    </source>
</evidence>
<feature type="domain" description="Nitroreductase" evidence="3">
    <location>
        <begin position="19"/>
        <end position="178"/>
    </location>
</feature>
<dbReference type="AlphaFoldDB" id="A0A160V9X5"/>
<dbReference type="Pfam" id="PF00881">
    <property type="entry name" value="Nitroreductase"/>
    <property type="match status" value="1"/>
</dbReference>
<evidence type="ECO:0000256" key="2">
    <source>
        <dbReference type="ARBA" id="ARBA00023002"/>
    </source>
</evidence>
<comment type="similarity">
    <text evidence="1">Belongs to the nitroreductase family.</text>
</comment>
<dbReference type="Gene3D" id="3.40.109.10">
    <property type="entry name" value="NADH Oxidase"/>
    <property type="match status" value="1"/>
</dbReference>
<evidence type="ECO:0000256" key="1">
    <source>
        <dbReference type="ARBA" id="ARBA00007118"/>
    </source>
</evidence>
<proteinExistence type="inferred from homology"/>
<name>A0A160V9X5_9ZZZZ</name>
<reference evidence="4" key="1">
    <citation type="submission" date="2015-10" db="EMBL/GenBank/DDBJ databases">
        <authorList>
            <person name="Gilbert D.G."/>
        </authorList>
    </citation>
    <scope>NUCLEOTIDE SEQUENCE</scope>
</reference>
<dbReference type="InterPro" id="IPR029479">
    <property type="entry name" value="Nitroreductase"/>
</dbReference>
<organism evidence="4">
    <name type="scientific">hydrothermal vent metagenome</name>
    <dbReference type="NCBI Taxonomy" id="652676"/>
    <lineage>
        <taxon>unclassified sequences</taxon>
        <taxon>metagenomes</taxon>
        <taxon>ecological metagenomes</taxon>
    </lineage>
</organism>
<accession>A0A160V9X5</accession>
<dbReference type="SUPFAM" id="SSF55469">
    <property type="entry name" value="FMN-dependent nitroreductase-like"/>
    <property type="match status" value="1"/>
</dbReference>